<keyword evidence="1" id="KW-0732">Signal</keyword>
<dbReference type="Gene3D" id="3.40.190.10">
    <property type="entry name" value="Periplasmic binding protein-like II"/>
    <property type="match status" value="2"/>
</dbReference>
<accession>A0A1H3WN03</accession>
<evidence type="ECO:0000256" key="1">
    <source>
        <dbReference type="ARBA" id="ARBA00022729"/>
    </source>
</evidence>
<dbReference type="SUPFAM" id="SSF103088">
    <property type="entry name" value="OmpA-like"/>
    <property type="match status" value="1"/>
</dbReference>
<dbReference type="InterPro" id="IPR036737">
    <property type="entry name" value="OmpA-like_sf"/>
</dbReference>
<dbReference type="Gene3D" id="3.30.1330.60">
    <property type="entry name" value="OmpA-like domain"/>
    <property type="match status" value="1"/>
</dbReference>
<dbReference type="InterPro" id="IPR050811">
    <property type="entry name" value="Phosphate_ABC_transporter"/>
</dbReference>
<dbReference type="AlphaFoldDB" id="A0A1H3WN03"/>
<dbReference type="GO" id="GO:0016020">
    <property type="term" value="C:membrane"/>
    <property type="evidence" value="ECO:0007669"/>
    <property type="project" value="UniProtKB-UniRule"/>
</dbReference>
<evidence type="ECO:0000259" key="4">
    <source>
        <dbReference type="PROSITE" id="PS51123"/>
    </source>
</evidence>
<dbReference type="STRING" id="525918.SAMN05660964_00516"/>
<evidence type="ECO:0000313" key="5">
    <source>
        <dbReference type="EMBL" id="SDZ88515.1"/>
    </source>
</evidence>
<dbReference type="OrthoDB" id="9790048at2"/>
<dbReference type="PROSITE" id="PS51123">
    <property type="entry name" value="OMPA_2"/>
    <property type="match status" value="1"/>
</dbReference>
<name>A0A1H3WN03_9GAMM</name>
<keyword evidence="3" id="KW-1133">Transmembrane helix</keyword>
<feature type="transmembrane region" description="Helical" evidence="3">
    <location>
        <begin position="70"/>
        <end position="90"/>
    </location>
</feature>
<dbReference type="InterPro" id="IPR006665">
    <property type="entry name" value="OmpA-like"/>
</dbReference>
<keyword evidence="3" id="KW-0812">Transmembrane</keyword>
<dbReference type="SUPFAM" id="SSF53850">
    <property type="entry name" value="Periplasmic binding protein-like II"/>
    <property type="match status" value="1"/>
</dbReference>
<dbReference type="Pfam" id="PF12849">
    <property type="entry name" value="PBP_like_2"/>
    <property type="match status" value="1"/>
</dbReference>
<dbReference type="RefSeq" id="WP_093065081.1">
    <property type="nucleotide sequence ID" value="NZ_FNQP01000002.1"/>
</dbReference>
<reference evidence="5 6" key="1">
    <citation type="submission" date="2016-10" db="EMBL/GenBank/DDBJ databases">
        <authorList>
            <person name="de Groot N.N."/>
        </authorList>
    </citation>
    <scope>NUCLEOTIDE SEQUENCE [LARGE SCALE GENOMIC DNA]</scope>
    <source>
        <strain evidence="5 6">DSM 21228</strain>
    </source>
</reference>
<dbReference type="Proteomes" id="UP000199397">
    <property type="component" value="Unassembled WGS sequence"/>
</dbReference>
<keyword evidence="2 3" id="KW-0472">Membrane</keyword>
<proteinExistence type="predicted"/>
<organism evidence="5 6">
    <name type="scientific">Thiothrix caldifontis</name>
    <dbReference type="NCBI Taxonomy" id="525918"/>
    <lineage>
        <taxon>Bacteria</taxon>
        <taxon>Pseudomonadati</taxon>
        <taxon>Pseudomonadota</taxon>
        <taxon>Gammaproteobacteria</taxon>
        <taxon>Thiotrichales</taxon>
        <taxon>Thiotrichaceae</taxon>
        <taxon>Thiothrix</taxon>
    </lineage>
</organism>
<evidence type="ECO:0000256" key="2">
    <source>
        <dbReference type="PROSITE-ProRule" id="PRU00473"/>
    </source>
</evidence>
<feature type="domain" description="OmpA-like" evidence="4">
    <location>
        <begin position="453"/>
        <end position="571"/>
    </location>
</feature>
<dbReference type="InterPro" id="IPR024370">
    <property type="entry name" value="PBP_domain"/>
</dbReference>
<keyword evidence="6" id="KW-1185">Reference proteome</keyword>
<gene>
    <name evidence="5" type="ORF">SAMN05660964_00516</name>
</gene>
<dbReference type="PANTHER" id="PTHR30570:SF1">
    <property type="entry name" value="PHOSPHATE-BINDING PROTEIN PSTS"/>
    <property type="match status" value="1"/>
</dbReference>
<dbReference type="EMBL" id="FNQP01000002">
    <property type="protein sequence ID" value="SDZ88515.1"/>
    <property type="molecule type" value="Genomic_DNA"/>
</dbReference>
<evidence type="ECO:0000313" key="6">
    <source>
        <dbReference type="Proteomes" id="UP000199397"/>
    </source>
</evidence>
<protein>
    <submittedName>
        <fullName evidence="5">Phosphate ABC transporter substrate-binding protein, PhoT family</fullName>
    </submittedName>
</protein>
<dbReference type="PANTHER" id="PTHR30570">
    <property type="entry name" value="PERIPLASMIC PHOSPHATE BINDING COMPONENT OF PHOSPHATE ABC TRANSPORTER"/>
    <property type="match status" value="1"/>
</dbReference>
<sequence length="571" mass="60998">MARQYGYCSNYDDCSFADRRKIQDADDAHFICTECGQPLSPAGTVANNTPQRGRTAPPVSSVTQNIGLPLVLLVVCLLLLGGVLVVWWFGFPAPAANLPVPANNSVLTTILGRSLQDKAALLRLHGSNTIGATLAPALAEAFLKQKGYTDVQQVRDGELDIRVQGKAPSSGEQDSIEIKAYGTGTAFMETPQHAGVGLLGGFADIGLASGAAKADTVSAFQTQGLGDLTSRAQEHVVALDGVAVIVHANNPVGALPLTTIGQIFRGEINDWSAVPGANMSGAIQRYARDNQSGTHDTFAQLVLSGQMLDCANPINLKCFEDSNALSAHVASDPGGIGFVGLNYIGNSKALPLRMGDGGRALSPNRFTVKTEDYPLTRRLFFYQTRQPSPLASEFVRFALSDAGQQVVTDVGLVGVGLQDQADKAPPVVKQVEESKQVLLEDDAVPPAYKTAIQSADRTDTPLNFRFRSGSAELDNRAHRDVGRLAEKMSRPEFAGAKLVLIGFADPQGSPERNLTLSQQRASQIQQQLEAEGLSVALATGFGEEPALLLDSREDEPESLAKNRRVEVWLRR</sequence>
<evidence type="ECO:0000256" key="3">
    <source>
        <dbReference type="SAM" id="Phobius"/>
    </source>
</evidence>
<dbReference type="Pfam" id="PF00691">
    <property type="entry name" value="OmpA"/>
    <property type="match status" value="1"/>
</dbReference>